<protein>
    <submittedName>
        <fullName evidence="1">Uncharacterized protein</fullName>
    </submittedName>
</protein>
<proteinExistence type="predicted"/>
<dbReference type="RefSeq" id="WP_010420211.1">
    <property type="nucleotide sequence ID" value="NZ_MCRM02000015.1"/>
</dbReference>
<keyword evidence="2" id="KW-1185">Reference proteome</keyword>
<organism evidence="1 2">
    <name type="scientific">Leptospira inadai serovar Lyme</name>
    <dbReference type="NCBI Taxonomy" id="293084"/>
    <lineage>
        <taxon>Bacteria</taxon>
        <taxon>Pseudomonadati</taxon>
        <taxon>Spirochaetota</taxon>
        <taxon>Spirochaetia</taxon>
        <taxon>Leptospirales</taxon>
        <taxon>Leptospiraceae</taxon>
        <taxon>Leptospira</taxon>
    </lineage>
</organism>
<sequence>MFDLTKSLERIKEKLTKVEVQKAGEIEKRGEKPDFQALATEITTLLDDGTVKPETDKIKEWAISKGLADAEADSFGKDVIDAYFDEGDTGESKTKKEELSKSALLKSIESDLLILKSGLGTLAETVELILSKEDKLTSINAEIEVLKSKLGTLLSKPATEKTPTTQVSPNTSLKTDGVVAFSDRGKIEGVIQKAIKERLCQLEDMSFFESTGRLSPRAKLYLEKHPEAMK</sequence>
<gene>
    <name evidence="1" type="ORF">BES34_014370</name>
</gene>
<evidence type="ECO:0000313" key="2">
    <source>
        <dbReference type="Proteomes" id="UP000094669"/>
    </source>
</evidence>
<name>A0ABX4YGI5_9LEPT</name>
<reference evidence="1" key="1">
    <citation type="submission" date="2018-01" db="EMBL/GenBank/DDBJ databases">
        <title>Genomic characterization of Leptospira inadai serogroup Lyme isolated from captured rat in Brazil and comparative analysis with human reference strain.</title>
        <authorList>
            <person name="Moreno L.Z."/>
            <person name="Loureiro A.P."/>
            <person name="Miraglia F."/>
            <person name="Kremer F.S."/>
            <person name="Eslabao M.R."/>
            <person name="Dellagostin O.A."/>
            <person name="Lilenbaum W."/>
            <person name="Moreno A.M."/>
        </authorList>
    </citation>
    <scope>NUCLEOTIDE SEQUENCE [LARGE SCALE GENOMIC DNA]</scope>
    <source>
        <strain evidence="1">M34/99</strain>
    </source>
</reference>
<accession>A0ABX4YGI5</accession>
<dbReference type="EMBL" id="MCRM02000015">
    <property type="protein sequence ID" value="PNV74365.1"/>
    <property type="molecule type" value="Genomic_DNA"/>
</dbReference>
<evidence type="ECO:0000313" key="1">
    <source>
        <dbReference type="EMBL" id="PNV74365.1"/>
    </source>
</evidence>
<comment type="caution">
    <text evidence="1">The sequence shown here is derived from an EMBL/GenBank/DDBJ whole genome shotgun (WGS) entry which is preliminary data.</text>
</comment>
<dbReference type="Proteomes" id="UP000094669">
    <property type="component" value="Unassembled WGS sequence"/>
</dbReference>